<organism evidence="2 3">
    <name type="scientific">Pristionchus mayeri</name>
    <dbReference type="NCBI Taxonomy" id="1317129"/>
    <lineage>
        <taxon>Eukaryota</taxon>
        <taxon>Metazoa</taxon>
        <taxon>Ecdysozoa</taxon>
        <taxon>Nematoda</taxon>
        <taxon>Chromadorea</taxon>
        <taxon>Rhabditida</taxon>
        <taxon>Rhabditina</taxon>
        <taxon>Diplogasteromorpha</taxon>
        <taxon>Diplogasteroidea</taxon>
        <taxon>Neodiplogasteridae</taxon>
        <taxon>Pristionchus</taxon>
    </lineage>
</organism>
<protein>
    <submittedName>
        <fullName evidence="2">Uncharacterized protein</fullName>
    </submittedName>
</protein>
<evidence type="ECO:0000313" key="2">
    <source>
        <dbReference type="EMBL" id="GMR60670.1"/>
    </source>
</evidence>
<feature type="chain" id="PRO_5042949604" evidence="1">
    <location>
        <begin position="19"/>
        <end position="142"/>
    </location>
</feature>
<dbReference type="EMBL" id="BTRK01000006">
    <property type="protein sequence ID" value="GMR60670.1"/>
    <property type="molecule type" value="Genomic_DNA"/>
</dbReference>
<sequence>SLLLLLGLLGALLAVALEELDEALKGSVSGVVDDLVGAGGEELDGREGLDLDVLDLQCGGVHLGDDDALVVGVLLSQLLPGGNELLAVSAPGSVELDEDVLGGVTGDLLEVLSDESLHGALVPVLGDVLGHEMGLEVALEVS</sequence>
<feature type="signal peptide" evidence="1">
    <location>
        <begin position="1"/>
        <end position="18"/>
    </location>
</feature>
<proteinExistence type="predicted"/>
<evidence type="ECO:0000313" key="3">
    <source>
        <dbReference type="Proteomes" id="UP001328107"/>
    </source>
</evidence>
<comment type="caution">
    <text evidence="2">The sequence shown here is derived from an EMBL/GenBank/DDBJ whole genome shotgun (WGS) entry which is preliminary data.</text>
</comment>
<dbReference type="AlphaFoldDB" id="A0AAN5DEL1"/>
<evidence type="ECO:0000256" key="1">
    <source>
        <dbReference type="SAM" id="SignalP"/>
    </source>
</evidence>
<keyword evidence="1" id="KW-0732">Signal</keyword>
<feature type="non-terminal residue" evidence="2">
    <location>
        <position position="1"/>
    </location>
</feature>
<dbReference type="Proteomes" id="UP001328107">
    <property type="component" value="Unassembled WGS sequence"/>
</dbReference>
<accession>A0AAN5DEL1</accession>
<reference evidence="3" key="1">
    <citation type="submission" date="2022-10" db="EMBL/GenBank/DDBJ databases">
        <title>Genome assembly of Pristionchus species.</title>
        <authorList>
            <person name="Yoshida K."/>
            <person name="Sommer R.J."/>
        </authorList>
    </citation>
    <scope>NUCLEOTIDE SEQUENCE [LARGE SCALE GENOMIC DNA]</scope>
    <source>
        <strain evidence="3">RS5460</strain>
    </source>
</reference>
<keyword evidence="3" id="KW-1185">Reference proteome</keyword>
<name>A0AAN5DEL1_9BILA</name>
<gene>
    <name evidence="2" type="ORF">PMAYCL1PPCAC_30865</name>
</gene>